<keyword evidence="3" id="KW-1185">Reference proteome</keyword>
<feature type="transmembrane region" description="Helical" evidence="1">
    <location>
        <begin position="7"/>
        <end position="25"/>
    </location>
</feature>
<evidence type="ECO:0000313" key="2">
    <source>
        <dbReference type="EMBL" id="PWQ97479.1"/>
    </source>
</evidence>
<evidence type="ECO:0000313" key="3">
    <source>
        <dbReference type="Proteomes" id="UP000245506"/>
    </source>
</evidence>
<feature type="transmembrane region" description="Helical" evidence="1">
    <location>
        <begin position="312"/>
        <end position="338"/>
    </location>
</feature>
<protein>
    <submittedName>
        <fullName evidence="2">Uncharacterized protein</fullName>
    </submittedName>
</protein>
<dbReference type="OrthoDB" id="9767931at2"/>
<gene>
    <name evidence="2" type="ORF">DKT75_06020</name>
</gene>
<feature type="transmembrane region" description="Helical" evidence="1">
    <location>
        <begin position="61"/>
        <end position="77"/>
    </location>
</feature>
<comment type="caution">
    <text evidence="2">The sequence shown here is derived from an EMBL/GenBank/DDBJ whole genome shotgun (WGS) entry which is preliminary data.</text>
</comment>
<name>A0A317CGI3_9GAMM</name>
<dbReference type="AlphaFoldDB" id="A0A317CGI3"/>
<evidence type="ECO:0000256" key="1">
    <source>
        <dbReference type="SAM" id="Phobius"/>
    </source>
</evidence>
<dbReference type="Pfam" id="PF13687">
    <property type="entry name" value="DUF4153"/>
    <property type="match status" value="1"/>
</dbReference>
<feature type="transmembrane region" description="Helical" evidence="1">
    <location>
        <begin position="278"/>
        <end position="300"/>
    </location>
</feature>
<sequence>MKFNNQTMLSIVTIAVFAVLGHWNFWSEGVYALGFNTTAFWFGLGGLLWANNPLLRWKRDWVWVVPLALMAMSFSLYENPWLKIITCIVLPASVGVFYAYSQLTNGKQSFWGLQLLKTLVKRCVTPLRHLGEAVYYCRSRIAFVKGKQDKNLNKRIFKGLLLLAPLAVFVVILLGSADDNFASLTSDIFINFFGSLNFAMIAKVLCIVILCVLLLAMLHAWKSPFEFTEEKVIISLDDVVVGIVMGGVLLIYGLFLWLQLDYLLIGSLPESFTATEKIVKSGFWQLFFLTILNTGLFFAVYKNTGAAAQIILRVFIVASGLLLLSAAWRMGLYVYWYGFSYEKYFASYTSLFALLVFAYLLAASFSKERKDVFKFIAFAALCSYGVATVTPVERIIFNTNVALSQSSDSRVGLYELRQMSADILGDVKGLVNDAESAERIGVTEVQNWKSWVNKQERKHCDRAWYESNLSLVSACP</sequence>
<keyword evidence="1" id="KW-1133">Transmembrane helix</keyword>
<feature type="transmembrane region" description="Helical" evidence="1">
    <location>
        <begin position="156"/>
        <end position="176"/>
    </location>
</feature>
<keyword evidence="1" id="KW-0812">Transmembrane</keyword>
<feature type="transmembrane region" description="Helical" evidence="1">
    <location>
        <begin position="344"/>
        <end position="363"/>
    </location>
</feature>
<feature type="transmembrane region" description="Helical" evidence="1">
    <location>
        <begin position="239"/>
        <end position="258"/>
    </location>
</feature>
<dbReference type="Proteomes" id="UP000245506">
    <property type="component" value="Unassembled WGS sequence"/>
</dbReference>
<feature type="transmembrane region" description="Helical" evidence="1">
    <location>
        <begin position="31"/>
        <end position="49"/>
    </location>
</feature>
<reference evidence="2 3" key="1">
    <citation type="submission" date="2018-05" db="EMBL/GenBank/DDBJ databases">
        <title>Leucothrix arctica sp. nov., isolated from Arctic seawater.</title>
        <authorList>
            <person name="Choi A."/>
            <person name="Baek K."/>
        </authorList>
    </citation>
    <scope>NUCLEOTIDE SEQUENCE [LARGE SCALE GENOMIC DNA]</scope>
    <source>
        <strain evidence="2 3">IMCC9719</strain>
    </source>
</reference>
<dbReference type="EMBL" id="QGKL01000019">
    <property type="protein sequence ID" value="PWQ97479.1"/>
    <property type="molecule type" value="Genomic_DNA"/>
</dbReference>
<keyword evidence="1" id="KW-0472">Membrane</keyword>
<dbReference type="InterPro" id="IPR025291">
    <property type="entry name" value="DUF4153"/>
</dbReference>
<dbReference type="RefSeq" id="WP_109822521.1">
    <property type="nucleotide sequence ID" value="NZ_QGKL01000019.1"/>
</dbReference>
<accession>A0A317CGI3</accession>
<feature type="transmembrane region" description="Helical" evidence="1">
    <location>
        <begin position="188"/>
        <end position="218"/>
    </location>
</feature>
<organism evidence="2 3">
    <name type="scientific">Leucothrix arctica</name>
    <dbReference type="NCBI Taxonomy" id="1481894"/>
    <lineage>
        <taxon>Bacteria</taxon>
        <taxon>Pseudomonadati</taxon>
        <taxon>Pseudomonadota</taxon>
        <taxon>Gammaproteobacteria</taxon>
        <taxon>Thiotrichales</taxon>
        <taxon>Thiotrichaceae</taxon>
        <taxon>Leucothrix</taxon>
    </lineage>
</organism>
<proteinExistence type="predicted"/>
<feature type="transmembrane region" description="Helical" evidence="1">
    <location>
        <begin position="83"/>
        <end position="100"/>
    </location>
</feature>